<feature type="compositionally biased region" description="Basic and acidic residues" evidence="1">
    <location>
        <begin position="241"/>
        <end position="251"/>
    </location>
</feature>
<keyword evidence="3" id="KW-1185">Reference proteome</keyword>
<evidence type="ECO:0000313" key="3">
    <source>
        <dbReference type="Proteomes" id="UP000701341"/>
    </source>
</evidence>
<dbReference type="AlphaFoldDB" id="A0A9P5KYI4"/>
<dbReference type="Proteomes" id="UP000701341">
    <property type="component" value="Unassembled WGS sequence"/>
</dbReference>
<accession>A0A9P5KYI4</accession>
<evidence type="ECO:0000256" key="1">
    <source>
        <dbReference type="SAM" id="MobiDB-lite"/>
    </source>
</evidence>
<dbReference type="EMBL" id="JAAOZQ010000031">
    <property type="protein sequence ID" value="KAF7525109.1"/>
    <property type="molecule type" value="Genomic_DNA"/>
</dbReference>
<protein>
    <submittedName>
        <fullName evidence="2">Uncharacterized protein</fullName>
    </submittedName>
</protein>
<organism evidence="2 3">
    <name type="scientific">Penicillium crustosum</name>
    <name type="common">Blue mold fungus</name>
    <dbReference type="NCBI Taxonomy" id="36656"/>
    <lineage>
        <taxon>Eukaryota</taxon>
        <taxon>Fungi</taxon>
        <taxon>Dikarya</taxon>
        <taxon>Ascomycota</taxon>
        <taxon>Pezizomycotina</taxon>
        <taxon>Eurotiomycetes</taxon>
        <taxon>Eurotiomycetidae</taxon>
        <taxon>Eurotiales</taxon>
        <taxon>Aspergillaceae</taxon>
        <taxon>Penicillium</taxon>
    </lineage>
</organism>
<feature type="region of interest" description="Disordered" evidence="1">
    <location>
        <begin position="229"/>
        <end position="256"/>
    </location>
</feature>
<gene>
    <name evidence="2" type="ORF">PCG10_005229</name>
</gene>
<proteinExistence type="predicted"/>
<sequence>MNESPQSYPSLPISSLGLKEIQQILGLRQMKENSDTELQDVQPVSLPAELRKHFSRISHAVGRGPNTEAHNRFTLNELIFYAHEHVQKSRSTKSNSIYVQAKRTWSYEPIRWKRKLWSLKGRPDYSIWYGAEEEVSVNVIAIEAKSDSGFSSGIPQVLGYMGAVHLHRKQQKKLDSTVYGVSADKYNFWFGKLGGNSQWTQRIVMAYESNYEAAYGILIHMMNKATTISPSHSQLPSTQTHSHESSRESRKSKISFHVTDNDVAMEDF</sequence>
<evidence type="ECO:0000313" key="2">
    <source>
        <dbReference type="EMBL" id="KAF7525109.1"/>
    </source>
</evidence>
<name>A0A9P5KYI4_PENCR</name>
<reference evidence="2" key="1">
    <citation type="submission" date="2020-02" db="EMBL/GenBank/DDBJ databases">
        <authorList>
            <person name="Lichtner F.J."/>
        </authorList>
    </citation>
    <scope>NUCLEOTIDE SEQUENCE</scope>
    <source>
        <strain evidence="2">G10</strain>
    </source>
</reference>
<comment type="caution">
    <text evidence="2">The sequence shown here is derived from an EMBL/GenBank/DDBJ whole genome shotgun (WGS) entry which is preliminary data.</text>
</comment>